<dbReference type="InterPro" id="IPR029060">
    <property type="entry name" value="PIN-like_dom_sf"/>
</dbReference>
<dbReference type="OrthoDB" id="329172at2"/>
<comment type="caution">
    <text evidence="2">The sequence shown here is derived from an EMBL/GenBank/DDBJ whole genome shotgun (WGS) entry which is preliminary data.</text>
</comment>
<evidence type="ECO:0000313" key="2">
    <source>
        <dbReference type="EMBL" id="PMR74922.1"/>
    </source>
</evidence>
<evidence type="ECO:0000259" key="1">
    <source>
        <dbReference type="Pfam" id="PF01850"/>
    </source>
</evidence>
<reference evidence="2 3" key="1">
    <citation type="submission" date="2018-01" db="EMBL/GenBank/DDBJ databases">
        <title>Halomonas endophytica sp. nov., isolated from storage liquid in the stems of Populus euphratica.</title>
        <authorList>
            <person name="Chen C."/>
        </authorList>
    </citation>
    <scope>NUCLEOTIDE SEQUENCE [LARGE SCALE GENOMIC DNA]</scope>
    <source>
        <strain evidence="2 3">MC28</strain>
    </source>
</reference>
<dbReference type="InterPro" id="IPR002716">
    <property type="entry name" value="PIN_dom"/>
</dbReference>
<dbReference type="SUPFAM" id="SSF88723">
    <property type="entry name" value="PIN domain-like"/>
    <property type="match status" value="1"/>
</dbReference>
<dbReference type="Proteomes" id="UP000235803">
    <property type="component" value="Unassembled WGS sequence"/>
</dbReference>
<dbReference type="Pfam" id="PF01850">
    <property type="entry name" value="PIN"/>
    <property type="match status" value="1"/>
</dbReference>
<dbReference type="EMBL" id="PNRF01000024">
    <property type="protein sequence ID" value="PMR74922.1"/>
    <property type="molecule type" value="Genomic_DNA"/>
</dbReference>
<dbReference type="Gene3D" id="3.40.50.1010">
    <property type="entry name" value="5'-nuclease"/>
    <property type="match status" value="1"/>
</dbReference>
<protein>
    <submittedName>
        <fullName evidence="2">VapC toxin family PIN domain ribonuclease</fullName>
    </submittedName>
</protein>
<sequence length="124" mass="13842">MILVDTSVWIDYFREGLPRLVRLLEQNFVLTHPFVLGELACGNLTSRTETLRLLSNLPVAPRASDSEVLAFIEANRLMGRGIGFIDAHLLASTALAADTRLWTHDKRLAKVSKNLDFGYESSVN</sequence>
<dbReference type="RefSeq" id="WP_102653636.1">
    <property type="nucleotide sequence ID" value="NZ_PNRF01000024.1"/>
</dbReference>
<proteinExistence type="predicted"/>
<evidence type="ECO:0000313" key="3">
    <source>
        <dbReference type="Proteomes" id="UP000235803"/>
    </source>
</evidence>
<name>A0A2N7U3A3_9GAMM</name>
<gene>
    <name evidence="2" type="ORF">C1H69_11955</name>
</gene>
<dbReference type="AlphaFoldDB" id="A0A2N7U3A3"/>
<feature type="domain" description="PIN" evidence="1">
    <location>
        <begin position="2"/>
        <end position="113"/>
    </location>
</feature>
<keyword evidence="3" id="KW-1185">Reference proteome</keyword>
<organism evidence="2 3">
    <name type="scientific">Billgrantia endophytica</name>
    <dbReference type="NCBI Taxonomy" id="2033802"/>
    <lineage>
        <taxon>Bacteria</taxon>
        <taxon>Pseudomonadati</taxon>
        <taxon>Pseudomonadota</taxon>
        <taxon>Gammaproteobacteria</taxon>
        <taxon>Oceanospirillales</taxon>
        <taxon>Halomonadaceae</taxon>
        <taxon>Billgrantia</taxon>
    </lineage>
</organism>
<accession>A0A2N7U3A3</accession>